<protein>
    <recommendedName>
        <fullName evidence="1">Glycosyltransferase 2-like domain-containing protein</fullName>
    </recommendedName>
</protein>
<feature type="domain" description="Glycosyltransferase 2-like" evidence="1">
    <location>
        <begin position="13"/>
        <end position="148"/>
    </location>
</feature>
<gene>
    <name evidence="2" type="ORF">A2591_02480</name>
</gene>
<dbReference type="InterPro" id="IPR029044">
    <property type="entry name" value="Nucleotide-diphossugar_trans"/>
</dbReference>
<dbReference type="Proteomes" id="UP000178168">
    <property type="component" value="Unassembled WGS sequence"/>
</dbReference>
<dbReference type="PANTHER" id="PTHR43630:SF2">
    <property type="entry name" value="GLYCOSYLTRANSFERASE"/>
    <property type="match status" value="1"/>
</dbReference>
<dbReference type="SUPFAM" id="SSF53448">
    <property type="entry name" value="Nucleotide-diphospho-sugar transferases"/>
    <property type="match status" value="1"/>
</dbReference>
<proteinExistence type="predicted"/>
<evidence type="ECO:0000313" key="2">
    <source>
        <dbReference type="EMBL" id="OHA85676.1"/>
    </source>
</evidence>
<evidence type="ECO:0000259" key="1">
    <source>
        <dbReference type="Pfam" id="PF00535"/>
    </source>
</evidence>
<sequence length="280" mass="33224">MNNPDTSSCIPATVAVLTYNSEETLVRCLDTVKGFCEILIADGGSTDGTLAIAERYGCRVIPQSNPGHPIEDFSLERNRTLEAASYDWFFYLDSDELMSPELKEEIREIASRPTIEHYIYAVPYYIKSHDLSIRYQQWKDYPQYRFFNRKSGARFVKKMHEKIRFDVAQYPPKKLKGPWYGTLPKEALVFSNYKKKVDYRLGTIAQKIHFKSAQQFFREALFLPLLNIAKQVFKIVYLRIRYRREEVIPLRYELFRTYSHLLLIKKLWGRMFRILLRRDK</sequence>
<dbReference type="InterPro" id="IPR001173">
    <property type="entry name" value="Glyco_trans_2-like"/>
</dbReference>
<dbReference type="AlphaFoldDB" id="A0A1G2SL04"/>
<name>A0A1G2SL04_9BACT</name>
<accession>A0A1G2SL04</accession>
<organism evidence="2 3">
    <name type="scientific">Candidatus Yonathbacteria bacterium RIFOXYD1_FULL_52_36</name>
    <dbReference type="NCBI Taxonomy" id="1802730"/>
    <lineage>
        <taxon>Bacteria</taxon>
        <taxon>Candidatus Yonathiibacteriota</taxon>
    </lineage>
</organism>
<dbReference type="Pfam" id="PF00535">
    <property type="entry name" value="Glycos_transf_2"/>
    <property type="match status" value="1"/>
</dbReference>
<dbReference type="EMBL" id="MHUZ01000020">
    <property type="protein sequence ID" value="OHA85676.1"/>
    <property type="molecule type" value="Genomic_DNA"/>
</dbReference>
<dbReference type="CDD" id="cd02511">
    <property type="entry name" value="Beta4Glucosyltransferase"/>
    <property type="match status" value="1"/>
</dbReference>
<dbReference type="Gene3D" id="3.90.550.10">
    <property type="entry name" value="Spore Coat Polysaccharide Biosynthesis Protein SpsA, Chain A"/>
    <property type="match status" value="1"/>
</dbReference>
<reference evidence="2 3" key="1">
    <citation type="journal article" date="2016" name="Nat. Commun.">
        <title>Thousands of microbial genomes shed light on interconnected biogeochemical processes in an aquifer system.</title>
        <authorList>
            <person name="Anantharaman K."/>
            <person name="Brown C.T."/>
            <person name="Hug L.A."/>
            <person name="Sharon I."/>
            <person name="Castelle C.J."/>
            <person name="Probst A.J."/>
            <person name="Thomas B.C."/>
            <person name="Singh A."/>
            <person name="Wilkins M.J."/>
            <person name="Karaoz U."/>
            <person name="Brodie E.L."/>
            <person name="Williams K.H."/>
            <person name="Hubbard S.S."/>
            <person name="Banfield J.F."/>
        </authorList>
    </citation>
    <scope>NUCLEOTIDE SEQUENCE [LARGE SCALE GENOMIC DNA]</scope>
</reference>
<evidence type="ECO:0000313" key="3">
    <source>
        <dbReference type="Proteomes" id="UP000178168"/>
    </source>
</evidence>
<dbReference type="STRING" id="1802730.A2591_02480"/>
<comment type="caution">
    <text evidence="2">The sequence shown here is derived from an EMBL/GenBank/DDBJ whole genome shotgun (WGS) entry which is preliminary data.</text>
</comment>
<dbReference type="PANTHER" id="PTHR43630">
    <property type="entry name" value="POLY-BETA-1,6-N-ACETYL-D-GLUCOSAMINE SYNTHASE"/>
    <property type="match status" value="1"/>
</dbReference>